<dbReference type="Proteomes" id="UP001596302">
    <property type="component" value="Unassembled WGS sequence"/>
</dbReference>
<accession>A0ABW1J911</accession>
<gene>
    <name evidence="1" type="ORF">ACFQE5_23075</name>
</gene>
<organism evidence="1 2">
    <name type="scientific">Pseudonocardia hispaniensis</name>
    <dbReference type="NCBI Taxonomy" id="904933"/>
    <lineage>
        <taxon>Bacteria</taxon>
        <taxon>Bacillati</taxon>
        <taxon>Actinomycetota</taxon>
        <taxon>Actinomycetes</taxon>
        <taxon>Pseudonocardiales</taxon>
        <taxon>Pseudonocardiaceae</taxon>
        <taxon>Pseudonocardia</taxon>
    </lineage>
</organism>
<keyword evidence="2" id="KW-1185">Reference proteome</keyword>
<proteinExistence type="predicted"/>
<evidence type="ECO:0000313" key="1">
    <source>
        <dbReference type="EMBL" id="MFC5997099.1"/>
    </source>
</evidence>
<dbReference type="EMBL" id="JBHSQW010000044">
    <property type="protein sequence ID" value="MFC5997099.1"/>
    <property type="molecule type" value="Genomic_DNA"/>
</dbReference>
<dbReference type="RefSeq" id="WP_379588024.1">
    <property type="nucleotide sequence ID" value="NZ_JBHSQW010000044.1"/>
</dbReference>
<name>A0ABW1J911_9PSEU</name>
<reference evidence="2" key="1">
    <citation type="journal article" date="2019" name="Int. J. Syst. Evol. Microbiol.">
        <title>The Global Catalogue of Microorganisms (GCM) 10K type strain sequencing project: providing services to taxonomists for standard genome sequencing and annotation.</title>
        <authorList>
            <consortium name="The Broad Institute Genomics Platform"/>
            <consortium name="The Broad Institute Genome Sequencing Center for Infectious Disease"/>
            <person name="Wu L."/>
            <person name="Ma J."/>
        </authorList>
    </citation>
    <scope>NUCLEOTIDE SEQUENCE [LARGE SCALE GENOMIC DNA]</scope>
    <source>
        <strain evidence="2">CCM 8391</strain>
    </source>
</reference>
<comment type="caution">
    <text evidence="1">The sequence shown here is derived from an EMBL/GenBank/DDBJ whole genome shotgun (WGS) entry which is preliminary data.</text>
</comment>
<evidence type="ECO:0000313" key="2">
    <source>
        <dbReference type="Proteomes" id="UP001596302"/>
    </source>
</evidence>
<protein>
    <submittedName>
        <fullName evidence="1">Uncharacterized protein</fullName>
    </submittedName>
</protein>
<sequence>MAGSDFIFNIAKGRTRTFAELSGANDALVWVLLKATGLEADSTLKDYDTLAAILAGTNDEADFTGYSRIAATNVVVSIDDTADEMVVDIDPFQYDPAGGAANNLMGKVLLCYDPDTTGGTDADIIPIAAYSFDGQTDGSTMIINPNQDGAYYSA</sequence>